<dbReference type="AlphaFoldDB" id="A0A382ILN6"/>
<dbReference type="SUPFAM" id="SSF103473">
    <property type="entry name" value="MFS general substrate transporter"/>
    <property type="match status" value="1"/>
</dbReference>
<dbReference type="GO" id="GO:0005886">
    <property type="term" value="C:plasma membrane"/>
    <property type="evidence" value="ECO:0007669"/>
    <property type="project" value="UniProtKB-SubCell"/>
</dbReference>
<evidence type="ECO:0008006" key="9">
    <source>
        <dbReference type="Google" id="ProtNLM"/>
    </source>
</evidence>
<evidence type="ECO:0000256" key="5">
    <source>
        <dbReference type="ARBA" id="ARBA00022989"/>
    </source>
</evidence>
<dbReference type="Pfam" id="PF05977">
    <property type="entry name" value="MFS_3"/>
    <property type="match status" value="1"/>
</dbReference>
<protein>
    <recommendedName>
        <fullName evidence="9">Major facilitator superfamily (MFS) profile domain-containing protein</fullName>
    </recommendedName>
</protein>
<dbReference type="InterPro" id="IPR010290">
    <property type="entry name" value="TM_effector"/>
</dbReference>
<feature type="transmembrane region" description="Helical" evidence="7">
    <location>
        <begin position="122"/>
        <end position="140"/>
    </location>
</feature>
<evidence type="ECO:0000256" key="2">
    <source>
        <dbReference type="ARBA" id="ARBA00022448"/>
    </source>
</evidence>
<evidence type="ECO:0000313" key="8">
    <source>
        <dbReference type="EMBL" id="SVC00127.1"/>
    </source>
</evidence>
<keyword evidence="6 7" id="KW-0472">Membrane</keyword>
<evidence type="ECO:0000256" key="1">
    <source>
        <dbReference type="ARBA" id="ARBA00004651"/>
    </source>
</evidence>
<sequence length="214" mass="22587">MKTPYQQASTAQFTSVLANFKDGFRYIWRDNRIILHLIVLGIILNVVFIPVPALLPPYASTVLGANASVGGYLLAAQGVGGIAATVAIASLGFVIYKGKLGLICLVLGSAAVLVLAQSHWLALSIAMLILLGVSQSTFIVSTQTLIQSMTPDTLRGRITSIYMLEFGLGPIAIVLIGLLMDLTTVSGALTIVAAVSLTLSLLFLVTFRQVRGLA</sequence>
<reference evidence="8" key="1">
    <citation type="submission" date="2018-05" db="EMBL/GenBank/DDBJ databases">
        <authorList>
            <person name="Lanie J.A."/>
            <person name="Ng W.-L."/>
            <person name="Kazmierczak K.M."/>
            <person name="Andrzejewski T.M."/>
            <person name="Davidsen T.M."/>
            <person name="Wayne K.J."/>
            <person name="Tettelin H."/>
            <person name="Glass J.I."/>
            <person name="Rusch D."/>
            <person name="Podicherti R."/>
            <person name="Tsui H.-C.T."/>
            <person name="Winkler M.E."/>
        </authorList>
    </citation>
    <scope>NUCLEOTIDE SEQUENCE</scope>
</reference>
<keyword evidence="5 7" id="KW-1133">Transmembrane helix</keyword>
<gene>
    <name evidence="8" type="ORF">METZ01_LOCUS252981</name>
</gene>
<name>A0A382ILN6_9ZZZZ</name>
<dbReference type="InterPro" id="IPR036259">
    <property type="entry name" value="MFS_trans_sf"/>
</dbReference>
<feature type="transmembrane region" description="Helical" evidence="7">
    <location>
        <begin position="100"/>
        <end position="116"/>
    </location>
</feature>
<comment type="subcellular location">
    <subcellularLocation>
        <location evidence="1">Cell membrane</location>
        <topology evidence="1">Multi-pass membrane protein</topology>
    </subcellularLocation>
</comment>
<dbReference type="EMBL" id="UINC01067950">
    <property type="protein sequence ID" value="SVC00127.1"/>
    <property type="molecule type" value="Genomic_DNA"/>
</dbReference>
<feature type="transmembrane region" description="Helical" evidence="7">
    <location>
        <begin position="33"/>
        <end position="51"/>
    </location>
</feature>
<dbReference type="Gene3D" id="1.20.1250.20">
    <property type="entry name" value="MFS general substrate transporter like domains"/>
    <property type="match status" value="1"/>
</dbReference>
<evidence type="ECO:0000256" key="4">
    <source>
        <dbReference type="ARBA" id="ARBA00022692"/>
    </source>
</evidence>
<keyword evidence="3" id="KW-1003">Cell membrane</keyword>
<dbReference type="PANTHER" id="PTHR23513">
    <property type="entry name" value="INTEGRAL MEMBRANE EFFLUX PROTEIN-RELATED"/>
    <property type="match status" value="1"/>
</dbReference>
<accession>A0A382ILN6</accession>
<dbReference type="PANTHER" id="PTHR23513:SF6">
    <property type="entry name" value="MAJOR FACILITATOR SUPERFAMILY ASSOCIATED DOMAIN-CONTAINING PROTEIN"/>
    <property type="match status" value="1"/>
</dbReference>
<feature type="transmembrane region" description="Helical" evidence="7">
    <location>
        <begin position="161"/>
        <end position="180"/>
    </location>
</feature>
<evidence type="ECO:0000256" key="7">
    <source>
        <dbReference type="SAM" id="Phobius"/>
    </source>
</evidence>
<proteinExistence type="predicted"/>
<feature type="transmembrane region" description="Helical" evidence="7">
    <location>
        <begin position="71"/>
        <end position="93"/>
    </location>
</feature>
<evidence type="ECO:0000256" key="3">
    <source>
        <dbReference type="ARBA" id="ARBA00022475"/>
    </source>
</evidence>
<feature type="transmembrane region" description="Helical" evidence="7">
    <location>
        <begin position="186"/>
        <end position="207"/>
    </location>
</feature>
<organism evidence="8">
    <name type="scientific">marine metagenome</name>
    <dbReference type="NCBI Taxonomy" id="408172"/>
    <lineage>
        <taxon>unclassified sequences</taxon>
        <taxon>metagenomes</taxon>
        <taxon>ecological metagenomes</taxon>
    </lineage>
</organism>
<keyword evidence="4 7" id="KW-0812">Transmembrane</keyword>
<evidence type="ECO:0000256" key="6">
    <source>
        <dbReference type="ARBA" id="ARBA00023136"/>
    </source>
</evidence>
<keyword evidence="2" id="KW-0813">Transport</keyword>